<protein>
    <recommendedName>
        <fullName evidence="1">Methyltransferase type 12 domain-containing protein</fullName>
    </recommendedName>
</protein>
<accession>A0A0D2E088</accession>
<dbReference type="InterPro" id="IPR029063">
    <property type="entry name" value="SAM-dependent_MTases_sf"/>
</dbReference>
<evidence type="ECO:0000313" key="2">
    <source>
        <dbReference type="EMBL" id="KIW41204.1"/>
    </source>
</evidence>
<organism evidence="2 3">
    <name type="scientific">Exophiala oligosperma</name>
    <dbReference type="NCBI Taxonomy" id="215243"/>
    <lineage>
        <taxon>Eukaryota</taxon>
        <taxon>Fungi</taxon>
        <taxon>Dikarya</taxon>
        <taxon>Ascomycota</taxon>
        <taxon>Pezizomycotina</taxon>
        <taxon>Eurotiomycetes</taxon>
        <taxon>Chaetothyriomycetidae</taxon>
        <taxon>Chaetothyriales</taxon>
        <taxon>Herpotrichiellaceae</taxon>
        <taxon>Exophiala</taxon>
    </lineage>
</organism>
<dbReference type="SUPFAM" id="SSF53335">
    <property type="entry name" value="S-adenosyl-L-methionine-dependent methyltransferases"/>
    <property type="match status" value="1"/>
</dbReference>
<dbReference type="AlphaFoldDB" id="A0A0D2E088"/>
<dbReference type="HOGENOM" id="CLU_037990_1_0_1"/>
<feature type="domain" description="Methyltransferase type 12" evidence="1">
    <location>
        <begin position="52"/>
        <end position="161"/>
    </location>
</feature>
<name>A0A0D2E088_9EURO</name>
<dbReference type="Pfam" id="PF08242">
    <property type="entry name" value="Methyltransf_12"/>
    <property type="match status" value="1"/>
</dbReference>
<dbReference type="GeneID" id="27358855"/>
<dbReference type="RefSeq" id="XP_016261420.1">
    <property type="nucleotide sequence ID" value="XM_016407940.1"/>
</dbReference>
<dbReference type="STRING" id="215243.A0A0D2E088"/>
<dbReference type="Gene3D" id="3.40.50.150">
    <property type="entry name" value="Vaccinia Virus protein VP39"/>
    <property type="match status" value="1"/>
</dbReference>
<dbReference type="EMBL" id="KN847337">
    <property type="protein sequence ID" value="KIW41204.1"/>
    <property type="molecule type" value="Genomic_DNA"/>
</dbReference>
<sequence length="233" mass="25903">MDKTKSKPREHFDQTAISHQTDFAPILQATIDELRSRRSWILNKDWKDVRLLDYACGAGTVSKALLPFITQAVGLDFSKGMVTEYNKWASQNGLDPSEAYAYQCDLLDDDEFKAMSDQQREAEQLVTNFNVVVVGSALHHVDDQVKLLSRLAGCLVSGGVCVVLDKAPDPDSDGNETDMMRQPNGYTEQDMRKMYSDAGLGQGFEYTLLAPVEFTLHGRLVKATGFIARGESL</sequence>
<dbReference type="OrthoDB" id="66144at2759"/>
<evidence type="ECO:0000313" key="3">
    <source>
        <dbReference type="Proteomes" id="UP000053342"/>
    </source>
</evidence>
<dbReference type="InterPro" id="IPR013217">
    <property type="entry name" value="Methyltransf_12"/>
</dbReference>
<gene>
    <name evidence="2" type="ORF">PV06_06781</name>
</gene>
<proteinExistence type="predicted"/>
<keyword evidence="3" id="KW-1185">Reference proteome</keyword>
<dbReference type="Proteomes" id="UP000053342">
    <property type="component" value="Unassembled WGS sequence"/>
</dbReference>
<dbReference type="VEuPathDB" id="FungiDB:PV06_06781"/>
<evidence type="ECO:0000259" key="1">
    <source>
        <dbReference type="Pfam" id="PF08242"/>
    </source>
</evidence>
<reference evidence="2 3" key="1">
    <citation type="submission" date="2015-01" db="EMBL/GenBank/DDBJ databases">
        <title>The Genome Sequence of Exophiala oligosperma CBS72588.</title>
        <authorList>
            <consortium name="The Broad Institute Genomics Platform"/>
            <person name="Cuomo C."/>
            <person name="de Hoog S."/>
            <person name="Gorbushina A."/>
            <person name="Stielow B."/>
            <person name="Teixiera M."/>
            <person name="Abouelleil A."/>
            <person name="Chapman S.B."/>
            <person name="Priest M."/>
            <person name="Young S.K."/>
            <person name="Wortman J."/>
            <person name="Nusbaum C."/>
            <person name="Birren B."/>
        </authorList>
    </citation>
    <scope>NUCLEOTIDE SEQUENCE [LARGE SCALE GENOMIC DNA]</scope>
    <source>
        <strain evidence="2 3">CBS 72588</strain>
    </source>
</reference>